<reference evidence="1 2" key="1">
    <citation type="submission" date="2020-08" db="EMBL/GenBank/DDBJ databases">
        <title>Genomic Encyclopedia of Type Strains, Phase IV (KMG-IV): sequencing the most valuable type-strain genomes for metagenomic binning, comparative biology and taxonomic classification.</title>
        <authorList>
            <person name="Goeker M."/>
        </authorList>
    </citation>
    <scope>NUCLEOTIDE SEQUENCE [LARGE SCALE GENOMIC DNA]</scope>
    <source>
        <strain evidence="1 2">DSM 100995</strain>
    </source>
</reference>
<evidence type="ECO:0000313" key="2">
    <source>
        <dbReference type="Proteomes" id="UP000583101"/>
    </source>
</evidence>
<dbReference type="EMBL" id="JACIEG010000001">
    <property type="protein sequence ID" value="MBB3967736.1"/>
    <property type="molecule type" value="Genomic_DNA"/>
</dbReference>
<name>A0ABR6I3X2_9SPHI</name>
<keyword evidence="2" id="KW-1185">Reference proteome</keyword>
<organism evidence="1 2">
    <name type="scientific">Mucilaginibacter phyllosphaerae</name>
    <dbReference type="NCBI Taxonomy" id="1812349"/>
    <lineage>
        <taxon>Bacteria</taxon>
        <taxon>Pseudomonadati</taxon>
        <taxon>Bacteroidota</taxon>
        <taxon>Sphingobacteriia</taxon>
        <taxon>Sphingobacteriales</taxon>
        <taxon>Sphingobacteriaceae</taxon>
        <taxon>Mucilaginibacter</taxon>
    </lineage>
</organism>
<proteinExistence type="predicted"/>
<accession>A0ABR6I3X2</accession>
<dbReference type="Proteomes" id="UP000583101">
    <property type="component" value="Unassembled WGS sequence"/>
</dbReference>
<evidence type="ECO:0000313" key="1">
    <source>
        <dbReference type="EMBL" id="MBB3967736.1"/>
    </source>
</evidence>
<gene>
    <name evidence="1" type="ORF">GGR35_000322</name>
</gene>
<protein>
    <submittedName>
        <fullName evidence="1">Uncharacterized protein</fullName>
    </submittedName>
</protein>
<sequence length="34" mass="3888">MTNDNKISIDVTVNSNAEQQINNYVKSFDSLRTQ</sequence>
<comment type="caution">
    <text evidence="1">The sequence shown here is derived from an EMBL/GenBank/DDBJ whole genome shotgun (WGS) entry which is preliminary data.</text>
</comment>